<proteinExistence type="predicted"/>
<gene>
    <name evidence="1" type="ORF">WA1_46945</name>
</gene>
<accession>A0A139WXK5</accession>
<comment type="caution">
    <text evidence="1">The sequence shown here is derived from an EMBL/GenBank/DDBJ whole genome shotgun (WGS) entry which is preliminary data.</text>
</comment>
<reference evidence="1 2" key="1">
    <citation type="journal article" date="2013" name="Genome Biol. Evol.">
        <title>Genomes of Stigonematalean cyanobacteria (subsection V) and the evolution of oxygenic photosynthesis from prokaryotes to plastids.</title>
        <authorList>
            <person name="Dagan T."/>
            <person name="Roettger M."/>
            <person name="Stucken K."/>
            <person name="Landan G."/>
            <person name="Koch R."/>
            <person name="Major P."/>
            <person name="Gould S.B."/>
            <person name="Goremykin V.V."/>
            <person name="Rippka R."/>
            <person name="Tandeau de Marsac N."/>
            <person name="Gugger M."/>
            <person name="Lockhart P.J."/>
            <person name="Allen J.F."/>
            <person name="Brune I."/>
            <person name="Maus I."/>
            <person name="Puhler A."/>
            <person name="Martin W.F."/>
        </authorList>
    </citation>
    <scope>NUCLEOTIDE SEQUENCE [LARGE SCALE GENOMIC DNA]</scope>
    <source>
        <strain evidence="1 2">PCC 7110</strain>
    </source>
</reference>
<evidence type="ECO:0000313" key="1">
    <source>
        <dbReference type="EMBL" id="KYC37171.1"/>
    </source>
</evidence>
<dbReference type="AlphaFoldDB" id="A0A139WXK5"/>
<keyword evidence="2" id="KW-1185">Reference proteome</keyword>
<dbReference type="OrthoDB" id="513981at2"/>
<evidence type="ECO:0000313" key="2">
    <source>
        <dbReference type="Proteomes" id="UP000076925"/>
    </source>
</evidence>
<dbReference type="Proteomes" id="UP000076925">
    <property type="component" value="Unassembled WGS sequence"/>
</dbReference>
<sequence>MNLETENSQEIVELKTEALAKRNQGEVLFEIKKIIPDNSTEHPTNRSIEPSHEVIELIDSFVSQQGCHNLGERWREISQEEAEKIINFIMTKDLAYSVEIMSSQEAQQLSSKVLTLFTGDCKYFTNASFVNNFSGMSEWNSITESTFDTGVIIVSGDRIGMLWVQDED</sequence>
<organism evidence="1 2">
    <name type="scientific">Scytonema hofmannii PCC 7110</name>
    <dbReference type="NCBI Taxonomy" id="128403"/>
    <lineage>
        <taxon>Bacteria</taxon>
        <taxon>Bacillati</taxon>
        <taxon>Cyanobacteriota</taxon>
        <taxon>Cyanophyceae</taxon>
        <taxon>Nostocales</taxon>
        <taxon>Scytonemataceae</taxon>
        <taxon>Scytonema</taxon>
    </lineage>
</organism>
<protein>
    <submittedName>
        <fullName evidence="1">Uncharacterized protein</fullName>
    </submittedName>
</protein>
<dbReference type="EMBL" id="ANNX02000047">
    <property type="protein sequence ID" value="KYC37171.1"/>
    <property type="molecule type" value="Genomic_DNA"/>
</dbReference>
<name>A0A139WXK5_9CYAN</name>
<dbReference type="RefSeq" id="WP_017744987.1">
    <property type="nucleotide sequence ID" value="NZ_KQ976354.1"/>
</dbReference>